<dbReference type="Pfam" id="PF20151">
    <property type="entry name" value="DUF6533"/>
    <property type="match status" value="1"/>
</dbReference>
<dbReference type="AlphaFoldDB" id="A0A5C3NTP3"/>
<organism evidence="4 5">
    <name type="scientific">Polyporus arcularius HHB13444</name>
    <dbReference type="NCBI Taxonomy" id="1314778"/>
    <lineage>
        <taxon>Eukaryota</taxon>
        <taxon>Fungi</taxon>
        <taxon>Dikarya</taxon>
        <taxon>Basidiomycota</taxon>
        <taxon>Agaricomycotina</taxon>
        <taxon>Agaricomycetes</taxon>
        <taxon>Polyporales</taxon>
        <taxon>Polyporaceae</taxon>
        <taxon>Polyporus</taxon>
    </lineage>
</organism>
<evidence type="ECO:0000313" key="5">
    <source>
        <dbReference type="Proteomes" id="UP000308197"/>
    </source>
</evidence>
<sequence length="342" mass="36933">MSSDADAAAATVALFNDIENYCNTAAGVLFIYDTLVTLDREAACFWTAKRTGGASRLLFFANKWINLVYYVSGSLVPSIRFPSDKPSPPSVLPVGANLVPYGYQLSGENFPPFGCLRTDNIPAALIPKSGSFNLITYIDTDCLQGNCAVVIISRVPLIAADVLLIYITWTKLRGWAALTNTRQSKRLSLSEVLFSGGTIYFVILFVLNVLHLVLSVMAVTSDHGDDGQSLVTQFTAPLTAILISRFLLELQEANKMVVELDLDDPSRNPPHSMPSFISSLGGFVNPSLSMAWSENDESHELQVRSRSEGGETEDGVPTESPQAAASSSSTASRLSVDILNVP</sequence>
<evidence type="ECO:0000313" key="4">
    <source>
        <dbReference type="EMBL" id="TFK80705.1"/>
    </source>
</evidence>
<dbReference type="Proteomes" id="UP000308197">
    <property type="component" value="Unassembled WGS sequence"/>
</dbReference>
<feature type="transmembrane region" description="Helical" evidence="2">
    <location>
        <begin position="230"/>
        <end position="248"/>
    </location>
</feature>
<keyword evidence="2" id="KW-0472">Membrane</keyword>
<keyword evidence="5" id="KW-1185">Reference proteome</keyword>
<proteinExistence type="predicted"/>
<gene>
    <name evidence="4" type="ORF">K466DRAFT_605107</name>
</gene>
<feature type="transmembrane region" description="Helical" evidence="2">
    <location>
        <begin position="189"/>
        <end position="210"/>
    </location>
</feature>
<dbReference type="EMBL" id="ML211722">
    <property type="protein sequence ID" value="TFK80705.1"/>
    <property type="molecule type" value="Genomic_DNA"/>
</dbReference>
<dbReference type="InParanoid" id="A0A5C3NTP3"/>
<evidence type="ECO:0000256" key="1">
    <source>
        <dbReference type="SAM" id="MobiDB-lite"/>
    </source>
</evidence>
<dbReference type="InterPro" id="IPR045340">
    <property type="entry name" value="DUF6533"/>
</dbReference>
<evidence type="ECO:0000256" key="2">
    <source>
        <dbReference type="SAM" id="Phobius"/>
    </source>
</evidence>
<feature type="region of interest" description="Disordered" evidence="1">
    <location>
        <begin position="295"/>
        <end position="342"/>
    </location>
</feature>
<keyword evidence="2" id="KW-1133">Transmembrane helix</keyword>
<keyword evidence="2" id="KW-0812">Transmembrane</keyword>
<evidence type="ECO:0000259" key="3">
    <source>
        <dbReference type="Pfam" id="PF20151"/>
    </source>
</evidence>
<name>A0A5C3NTP3_9APHY</name>
<reference evidence="4 5" key="1">
    <citation type="journal article" date="2019" name="Nat. Ecol. Evol.">
        <title>Megaphylogeny resolves global patterns of mushroom evolution.</title>
        <authorList>
            <person name="Varga T."/>
            <person name="Krizsan K."/>
            <person name="Foldi C."/>
            <person name="Dima B."/>
            <person name="Sanchez-Garcia M."/>
            <person name="Sanchez-Ramirez S."/>
            <person name="Szollosi G.J."/>
            <person name="Szarkandi J.G."/>
            <person name="Papp V."/>
            <person name="Albert L."/>
            <person name="Andreopoulos W."/>
            <person name="Angelini C."/>
            <person name="Antonin V."/>
            <person name="Barry K.W."/>
            <person name="Bougher N.L."/>
            <person name="Buchanan P."/>
            <person name="Buyck B."/>
            <person name="Bense V."/>
            <person name="Catcheside P."/>
            <person name="Chovatia M."/>
            <person name="Cooper J."/>
            <person name="Damon W."/>
            <person name="Desjardin D."/>
            <person name="Finy P."/>
            <person name="Geml J."/>
            <person name="Haridas S."/>
            <person name="Hughes K."/>
            <person name="Justo A."/>
            <person name="Karasinski D."/>
            <person name="Kautmanova I."/>
            <person name="Kiss B."/>
            <person name="Kocsube S."/>
            <person name="Kotiranta H."/>
            <person name="LaButti K.M."/>
            <person name="Lechner B.E."/>
            <person name="Liimatainen K."/>
            <person name="Lipzen A."/>
            <person name="Lukacs Z."/>
            <person name="Mihaltcheva S."/>
            <person name="Morgado L.N."/>
            <person name="Niskanen T."/>
            <person name="Noordeloos M.E."/>
            <person name="Ohm R.A."/>
            <person name="Ortiz-Santana B."/>
            <person name="Ovrebo C."/>
            <person name="Racz N."/>
            <person name="Riley R."/>
            <person name="Savchenko A."/>
            <person name="Shiryaev A."/>
            <person name="Soop K."/>
            <person name="Spirin V."/>
            <person name="Szebenyi C."/>
            <person name="Tomsovsky M."/>
            <person name="Tulloss R.E."/>
            <person name="Uehling J."/>
            <person name="Grigoriev I.V."/>
            <person name="Vagvolgyi C."/>
            <person name="Papp T."/>
            <person name="Martin F.M."/>
            <person name="Miettinen O."/>
            <person name="Hibbett D.S."/>
            <person name="Nagy L.G."/>
        </authorList>
    </citation>
    <scope>NUCLEOTIDE SEQUENCE [LARGE SCALE GENOMIC DNA]</scope>
    <source>
        <strain evidence="4 5">HHB13444</strain>
    </source>
</reference>
<accession>A0A5C3NTP3</accession>
<feature type="compositionally biased region" description="Low complexity" evidence="1">
    <location>
        <begin position="323"/>
        <end position="332"/>
    </location>
</feature>
<feature type="domain" description="DUF6533" evidence="3">
    <location>
        <begin position="21"/>
        <end position="65"/>
    </location>
</feature>
<protein>
    <recommendedName>
        <fullName evidence="3">DUF6533 domain-containing protein</fullName>
    </recommendedName>
</protein>
<dbReference type="STRING" id="1314778.A0A5C3NTP3"/>
<feature type="compositionally biased region" description="Basic and acidic residues" evidence="1">
    <location>
        <begin position="296"/>
        <end position="309"/>
    </location>
</feature>